<evidence type="ECO:0000256" key="6">
    <source>
        <dbReference type="ARBA" id="ARBA00022679"/>
    </source>
</evidence>
<dbReference type="PANTHER" id="PTHR45528:SF1">
    <property type="entry name" value="SENSOR HISTIDINE KINASE CPXA"/>
    <property type="match status" value="1"/>
</dbReference>
<dbReference type="Proteomes" id="UP000095255">
    <property type="component" value="Unassembled WGS sequence"/>
</dbReference>
<evidence type="ECO:0000256" key="5">
    <source>
        <dbReference type="ARBA" id="ARBA00022553"/>
    </source>
</evidence>
<dbReference type="InterPro" id="IPR050398">
    <property type="entry name" value="HssS/ArlS-like"/>
</dbReference>
<dbReference type="SUPFAM" id="SSF47384">
    <property type="entry name" value="Homodimeric domain of signal transducing histidine kinase"/>
    <property type="match status" value="1"/>
</dbReference>
<feature type="coiled-coil region" evidence="14">
    <location>
        <begin position="146"/>
        <end position="173"/>
    </location>
</feature>
<dbReference type="GO" id="GO:0005524">
    <property type="term" value="F:ATP binding"/>
    <property type="evidence" value="ECO:0007669"/>
    <property type="project" value="UniProtKB-KW"/>
</dbReference>
<dbReference type="OrthoDB" id="9792991at2"/>
<comment type="caution">
    <text evidence="17">The sequence shown here is derived from an EMBL/GenBank/DDBJ whole genome shotgun (WGS) entry which is preliminary data.</text>
</comment>
<keyword evidence="6" id="KW-0808">Transferase</keyword>
<dbReference type="SUPFAM" id="SSF55874">
    <property type="entry name" value="ATPase domain of HSP90 chaperone/DNA topoisomerase II/histidine kinase"/>
    <property type="match status" value="1"/>
</dbReference>
<dbReference type="InterPro" id="IPR003594">
    <property type="entry name" value="HATPase_dom"/>
</dbReference>
<sequence length="738" mass="85268">MDIKWKNRGIALVYIILLTIGLNGLLVGLTRSDQLLDRNYFESYQFAREVDRFAELLNVLILNKLSLEEAKQTITASKEEIDEHRYFYGDLSTQLTNIRDQYELKIEEALANSQSLADYYIAERDRKIEDITLNFVDDEHVRIKVQMEKEQKLEEHFREIENYRTELLQYTSTFQYYFRDVNTGEIFTNIDGIDVPIQEYMSSKHMHYVRTFPSVNRGFISNDQPFPFENHDVIKQARKANVKVFEGYIGLPKNVPSTNSLITEYNKHEALRTVFILYVIFSIGVLIGIWYLNRKIPMTQFVSSYKNLEPWYRKVPVDLRVIIFGFSAMLTFVFLTRNLIYEFQYNVYAGFMESLAHIVITAFLISITAIQGRLLFDQYRGIDEIQGDWKHSIVMKSLALIKQFFANWRLGTQVLLIIAVIFGFGAGAVIVLIEPPVIVVYLPLLLLIGAPLIVLLVRRIRYFHKIAQHADKLVKGEMDSDLPVVGKSVFSDLAQSLNTLKSGVKISQKEQAKSERLKTELITNVSHDLRTPLTSIITYTELLKKPDLTNEDRSSYVEIIDRKSQRLKILIGDLFEVSKMASGNMELSKDKVDLYQLLQQSLAENNERMQESTLHFRCDKPEEAIYAYVDGLKMHRVFDNLIGNILKYSLENTRVYINFKATPQKATIYFKNVTKFELGENTDELFERFKRGDVSRNTEGSGLGLAIAKSIVDIHGGDMDIEVDGDLFKVTITIDRIK</sequence>
<evidence type="ECO:0000256" key="10">
    <source>
        <dbReference type="ARBA" id="ARBA00022840"/>
    </source>
</evidence>
<comment type="catalytic activity">
    <reaction evidence="1">
        <text>ATP + protein L-histidine = ADP + protein N-phospho-L-histidine.</text>
        <dbReference type="EC" id="2.7.13.3"/>
    </reaction>
</comment>
<dbReference type="Pfam" id="PF00512">
    <property type="entry name" value="HisKA"/>
    <property type="match status" value="1"/>
</dbReference>
<dbReference type="Pfam" id="PF02518">
    <property type="entry name" value="HATPase_c"/>
    <property type="match status" value="1"/>
</dbReference>
<keyword evidence="11 15" id="KW-1133">Transmembrane helix</keyword>
<dbReference type="InterPro" id="IPR036097">
    <property type="entry name" value="HisK_dim/P_sf"/>
</dbReference>
<protein>
    <recommendedName>
        <fullName evidence="3">histidine kinase</fullName>
        <ecNumber evidence="3">2.7.13.3</ecNumber>
    </recommendedName>
</protein>
<keyword evidence="14" id="KW-0175">Coiled coil</keyword>
<feature type="transmembrane region" description="Helical" evidence="15">
    <location>
        <begin position="275"/>
        <end position="294"/>
    </location>
</feature>
<dbReference type="EMBL" id="MJAT01000003">
    <property type="protein sequence ID" value="OEH86527.1"/>
    <property type="molecule type" value="Genomic_DNA"/>
</dbReference>
<evidence type="ECO:0000256" key="2">
    <source>
        <dbReference type="ARBA" id="ARBA00004651"/>
    </source>
</evidence>
<keyword evidence="5" id="KW-0597">Phosphoprotein</keyword>
<dbReference type="GO" id="GO:0000155">
    <property type="term" value="F:phosphorelay sensor kinase activity"/>
    <property type="evidence" value="ECO:0007669"/>
    <property type="project" value="InterPro"/>
</dbReference>
<reference evidence="17 18" key="1">
    <citation type="submission" date="2016-09" db="EMBL/GenBank/DDBJ databases">
        <title>Desulfuribacillus arsenicus sp. nov., an obligately anaerobic, dissimilatory arsenic- and antimonate-reducing bacterium isolated from anoxic sediments.</title>
        <authorList>
            <person name="Abin C.A."/>
            <person name="Hollibaugh J.T."/>
        </authorList>
    </citation>
    <scope>NUCLEOTIDE SEQUENCE [LARGE SCALE GENOMIC DNA]</scope>
    <source>
        <strain evidence="17 18">MLFW-2</strain>
    </source>
</reference>
<evidence type="ECO:0000256" key="14">
    <source>
        <dbReference type="SAM" id="Coils"/>
    </source>
</evidence>
<evidence type="ECO:0000256" key="13">
    <source>
        <dbReference type="ARBA" id="ARBA00023136"/>
    </source>
</evidence>
<dbReference type="Gene3D" id="3.30.565.10">
    <property type="entry name" value="Histidine kinase-like ATPase, C-terminal domain"/>
    <property type="match status" value="1"/>
</dbReference>
<evidence type="ECO:0000256" key="7">
    <source>
        <dbReference type="ARBA" id="ARBA00022692"/>
    </source>
</evidence>
<evidence type="ECO:0000256" key="1">
    <source>
        <dbReference type="ARBA" id="ARBA00000085"/>
    </source>
</evidence>
<feature type="transmembrane region" description="Helical" evidence="15">
    <location>
        <begin position="355"/>
        <end position="376"/>
    </location>
</feature>
<evidence type="ECO:0000313" key="18">
    <source>
        <dbReference type="Proteomes" id="UP000095255"/>
    </source>
</evidence>
<dbReference type="InterPro" id="IPR003661">
    <property type="entry name" value="HisK_dim/P_dom"/>
</dbReference>
<dbReference type="EC" id="2.7.13.3" evidence="3"/>
<dbReference type="PRINTS" id="PR00344">
    <property type="entry name" value="BCTRLSENSOR"/>
</dbReference>
<dbReference type="GO" id="GO:0005886">
    <property type="term" value="C:plasma membrane"/>
    <property type="evidence" value="ECO:0007669"/>
    <property type="project" value="UniProtKB-SubCell"/>
</dbReference>
<feature type="transmembrane region" description="Helical" evidence="15">
    <location>
        <begin position="414"/>
        <end position="433"/>
    </location>
</feature>
<keyword evidence="8" id="KW-0547">Nucleotide-binding</keyword>
<evidence type="ECO:0000256" key="8">
    <source>
        <dbReference type="ARBA" id="ARBA00022741"/>
    </source>
</evidence>
<evidence type="ECO:0000256" key="15">
    <source>
        <dbReference type="SAM" id="Phobius"/>
    </source>
</evidence>
<evidence type="ECO:0000313" key="17">
    <source>
        <dbReference type="EMBL" id="OEH86527.1"/>
    </source>
</evidence>
<dbReference type="SMART" id="SM00388">
    <property type="entry name" value="HisKA"/>
    <property type="match status" value="1"/>
</dbReference>
<keyword evidence="4" id="KW-1003">Cell membrane</keyword>
<keyword evidence="18" id="KW-1185">Reference proteome</keyword>
<dbReference type="PROSITE" id="PS50109">
    <property type="entry name" value="HIS_KIN"/>
    <property type="match status" value="1"/>
</dbReference>
<feature type="transmembrane region" description="Helical" evidence="15">
    <location>
        <begin position="12"/>
        <end position="29"/>
    </location>
</feature>
<feature type="transmembrane region" description="Helical" evidence="15">
    <location>
        <begin position="315"/>
        <end position="335"/>
    </location>
</feature>
<gene>
    <name evidence="17" type="ORF">BHU72_13020</name>
</gene>
<keyword evidence="12" id="KW-0902">Two-component regulatory system</keyword>
<dbReference type="RefSeq" id="WP_069701122.1">
    <property type="nucleotide sequence ID" value="NZ_MJAT01000003.1"/>
</dbReference>
<proteinExistence type="predicted"/>
<evidence type="ECO:0000259" key="16">
    <source>
        <dbReference type="PROSITE" id="PS50109"/>
    </source>
</evidence>
<dbReference type="Gene3D" id="1.10.287.130">
    <property type="match status" value="1"/>
</dbReference>
<dbReference type="InterPro" id="IPR005467">
    <property type="entry name" value="His_kinase_dom"/>
</dbReference>
<organism evidence="17 18">
    <name type="scientific">Desulfuribacillus stibiiarsenatis</name>
    <dbReference type="NCBI Taxonomy" id="1390249"/>
    <lineage>
        <taxon>Bacteria</taxon>
        <taxon>Bacillati</taxon>
        <taxon>Bacillota</taxon>
        <taxon>Desulfuribacillia</taxon>
        <taxon>Desulfuribacillales</taxon>
        <taxon>Desulfuribacillaceae</taxon>
        <taxon>Desulfuribacillus</taxon>
    </lineage>
</organism>
<dbReference type="FunFam" id="1.10.287.130:FF:000008">
    <property type="entry name" value="Two-component sensor histidine kinase"/>
    <property type="match status" value="1"/>
</dbReference>
<feature type="transmembrane region" description="Helical" evidence="15">
    <location>
        <begin position="439"/>
        <end position="457"/>
    </location>
</feature>
<dbReference type="CDD" id="cd00082">
    <property type="entry name" value="HisKA"/>
    <property type="match status" value="1"/>
</dbReference>
<dbReference type="PANTHER" id="PTHR45528">
    <property type="entry name" value="SENSOR HISTIDINE KINASE CPXA"/>
    <property type="match status" value="1"/>
</dbReference>
<keyword evidence="7 15" id="KW-0812">Transmembrane</keyword>
<keyword evidence="13 15" id="KW-0472">Membrane</keyword>
<evidence type="ECO:0000256" key="11">
    <source>
        <dbReference type="ARBA" id="ARBA00022989"/>
    </source>
</evidence>
<keyword evidence="10" id="KW-0067">ATP-binding</keyword>
<evidence type="ECO:0000256" key="9">
    <source>
        <dbReference type="ARBA" id="ARBA00022777"/>
    </source>
</evidence>
<evidence type="ECO:0000256" key="3">
    <source>
        <dbReference type="ARBA" id="ARBA00012438"/>
    </source>
</evidence>
<dbReference type="AlphaFoldDB" id="A0A1E5L8P5"/>
<keyword evidence="9" id="KW-0418">Kinase</keyword>
<dbReference type="STRING" id="1390249.BHU72_13020"/>
<comment type="subcellular location">
    <subcellularLocation>
        <location evidence="2">Cell membrane</location>
        <topology evidence="2">Multi-pass membrane protein</topology>
    </subcellularLocation>
</comment>
<dbReference type="SMART" id="SM00387">
    <property type="entry name" value="HATPase_c"/>
    <property type="match status" value="1"/>
</dbReference>
<dbReference type="InterPro" id="IPR036890">
    <property type="entry name" value="HATPase_C_sf"/>
</dbReference>
<dbReference type="InterPro" id="IPR004358">
    <property type="entry name" value="Sig_transdc_His_kin-like_C"/>
</dbReference>
<accession>A0A1E5L8P5</accession>
<evidence type="ECO:0000256" key="12">
    <source>
        <dbReference type="ARBA" id="ARBA00023012"/>
    </source>
</evidence>
<feature type="domain" description="Histidine kinase" evidence="16">
    <location>
        <begin position="524"/>
        <end position="738"/>
    </location>
</feature>
<evidence type="ECO:0000256" key="4">
    <source>
        <dbReference type="ARBA" id="ARBA00022475"/>
    </source>
</evidence>
<name>A0A1E5L8P5_9FIRM</name>